<dbReference type="SUPFAM" id="SSF53335">
    <property type="entry name" value="S-adenosyl-L-methionine-dependent methyltransferases"/>
    <property type="match status" value="1"/>
</dbReference>
<organism evidence="3 4">
    <name type="scientific">Actinoplanes digitatis</name>
    <dbReference type="NCBI Taxonomy" id="1868"/>
    <lineage>
        <taxon>Bacteria</taxon>
        <taxon>Bacillati</taxon>
        <taxon>Actinomycetota</taxon>
        <taxon>Actinomycetes</taxon>
        <taxon>Micromonosporales</taxon>
        <taxon>Micromonosporaceae</taxon>
        <taxon>Actinoplanes</taxon>
    </lineage>
</organism>
<proteinExistence type="predicted"/>
<dbReference type="AlphaFoldDB" id="A0A7W7HU87"/>
<comment type="caution">
    <text evidence="3">The sequence shown here is derived from an EMBL/GenBank/DDBJ whole genome shotgun (WGS) entry which is preliminary data.</text>
</comment>
<dbReference type="Pfam" id="PF06325">
    <property type="entry name" value="PrmA"/>
    <property type="match status" value="1"/>
</dbReference>
<dbReference type="RefSeq" id="WP_184990908.1">
    <property type="nucleotide sequence ID" value="NZ_BOMK01000093.1"/>
</dbReference>
<dbReference type="InterPro" id="IPR029063">
    <property type="entry name" value="SAM-dependent_MTases_sf"/>
</dbReference>
<evidence type="ECO:0000256" key="2">
    <source>
        <dbReference type="ARBA" id="ARBA00022679"/>
    </source>
</evidence>
<dbReference type="Gene3D" id="3.40.50.150">
    <property type="entry name" value="Vaccinia Virus protein VP39"/>
    <property type="match status" value="1"/>
</dbReference>
<evidence type="ECO:0000313" key="3">
    <source>
        <dbReference type="EMBL" id="MBB4760855.1"/>
    </source>
</evidence>
<sequence>MKTYSGAPYAVVTHSPLQRRLLRNASFPARAPQQDALKMTPVPMVPEVHLFLAEDSVLLWARLETEAGGPLPAPYWATAWPGGQALARYVLDHPELVEGRSVLDLASGSGLVAIAAAQAGAAEVTANDTDAYAIAAIQANANANGERIATVVDDLTGGDGEGAEVILAGDCLYNADVAAKMLPFIGRAMNRGATVLLGDPGRGYAPDGFLRTLATYQAATLGAQEDGQRDQTSVLTPAAVALTS</sequence>
<keyword evidence="2" id="KW-0808">Transferase</keyword>
<dbReference type="PANTHER" id="PTHR43648:SF1">
    <property type="entry name" value="ELECTRON TRANSFER FLAVOPROTEIN BETA SUBUNIT LYSINE METHYLTRANSFERASE"/>
    <property type="match status" value="1"/>
</dbReference>
<evidence type="ECO:0000256" key="1">
    <source>
        <dbReference type="ARBA" id="ARBA00022603"/>
    </source>
</evidence>
<dbReference type="Proteomes" id="UP000578112">
    <property type="component" value="Unassembled WGS sequence"/>
</dbReference>
<name>A0A7W7HU87_9ACTN</name>
<reference evidence="3 4" key="1">
    <citation type="submission" date="2020-08" db="EMBL/GenBank/DDBJ databases">
        <title>Sequencing the genomes of 1000 actinobacteria strains.</title>
        <authorList>
            <person name="Klenk H.-P."/>
        </authorList>
    </citation>
    <scope>NUCLEOTIDE SEQUENCE [LARGE SCALE GENOMIC DNA]</scope>
    <source>
        <strain evidence="3 4">DSM 43149</strain>
    </source>
</reference>
<accession>A0A7W7HU87</accession>
<gene>
    <name evidence="3" type="ORF">BJ971_001411</name>
</gene>
<protein>
    <submittedName>
        <fullName evidence="3">Putative nicotinamide N-methyase</fullName>
    </submittedName>
</protein>
<evidence type="ECO:0000313" key="4">
    <source>
        <dbReference type="Proteomes" id="UP000578112"/>
    </source>
</evidence>
<dbReference type="InterPro" id="IPR050078">
    <property type="entry name" value="Ribosomal_L11_MeTrfase_PrmA"/>
</dbReference>
<dbReference type="GO" id="GO:0032259">
    <property type="term" value="P:methylation"/>
    <property type="evidence" value="ECO:0007669"/>
    <property type="project" value="UniProtKB-KW"/>
</dbReference>
<keyword evidence="4" id="KW-1185">Reference proteome</keyword>
<dbReference type="GO" id="GO:0016279">
    <property type="term" value="F:protein-lysine N-methyltransferase activity"/>
    <property type="evidence" value="ECO:0007669"/>
    <property type="project" value="TreeGrafter"/>
</dbReference>
<keyword evidence="1" id="KW-0489">Methyltransferase</keyword>
<dbReference type="EMBL" id="JACHNH010000001">
    <property type="protein sequence ID" value="MBB4760855.1"/>
    <property type="molecule type" value="Genomic_DNA"/>
</dbReference>
<dbReference type="PANTHER" id="PTHR43648">
    <property type="entry name" value="ELECTRON TRANSFER FLAVOPROTEIN BETA SUBUNIT LYSINE METHYLTRANSFERASE"/>
    <property type="match status" value="1"/>
</dbReference>